<accession>A0A0C2C6W7</accession>
<protein>
    <submittedName>
        <fullName evidence="2">Uncharacterized protein</fullName>
    </submittedName>
</protein>
<evidence type="ECO:0000256" key="1">
    <source>
        <dbReference type="SAM" id="MobiDB-lite"/>
    </source>
</evidence>
<evidence type="ECO:0000313" key="2">
    <source>
        <dbReference type="EMBL" id="KIH45357.1"/>
    </source>
</evidence>
<keyword evidence="3" id="KW-1185">Reference proteome</keyword>
<evidence type="ECO:0000313" key="3">
    <source>
        <dbReference type="Proteomes" id="UP000054047"/>
    </source>
</evidence>
<dbReference type="AlphaFoldDB" id="A0A0C2C6W7"/>
<name>A0A0C2C6W7_9BILA</name>
<sequence length="105" mass="11436">MDECWADGMSTVHEQDDETTRKIILPESYSYNGANGPLPTTAHRPLEDVTPTPCSVANSHAEPPVENGTCFGLLDNEEEERLLGDSLPLPSIEVRRRMAAAGSPE</sequence>
<proteinExistence type="predicted"/>
<dbReference type="OrthoDB" id="5853621at2759"/>
<dbReference type="EMBL" id="KN772821">
    <property type="protein sequence ID" value="KIH45357.1"/>
    <property type="molecule type" value="Genomic_DNA"/>
</dbReference>
<organism evidence="2 3">
    <name type="scientific">Ancylostoma duodenale</name>
    <dbReference type="NCBI Taxonomy" id="51022"/>
    <lineage>
        <taxon>Eukaryota</taxon>
        <taxon>Metazoa</taxon>
        <taxon>Ecdysozoa</taxon>
        <taxon>Nematoda</taxon>
        <taxon>Chromadorea</taxon>
        <taxon>Rhabditida</taxon>
        <taxon>Rhabditina</taxon>
        <taxon>Rhabditomorpha</taxon>
        <taxon>Strongyloidea</taxon>
        <taxon>Ancylostomatidae</taxon>
        <taxon>Ancylostomatinae</taxon>
        <taxon>Ancylostoma</taxon>
    </lineage>
</organism>
<reference evidence="2 3" key="1">
    <citation type="submission" date="2013-12" db="EMBL/GenBank/DDBJ databases">
        <title>Draft genome of the parsitic nematode Ancylostoma duodenale.</title>
        <authorList>
            <person name="Mitreva M."/>
        </authorList>
    </citation>
    <scope>NUCLEOTIDE SEQUENCE [LARGE SCALE GENOMIC DNA]</scope>
    <source>
        <strain evidence="2 3">Zhejiang</strain>
    </source>
</reference>
<gene>
    <name evidence="2" type="ORF">ANCDUO_24602</name>
</gene>
<feature type="region of interest" description="Disordered" evidence="1">
    <location>
        <begin position="28"/>
        <end position="67"/>
    </location>
</feature>
<dbReference type="Proteomes" id="UP000054047">
    <property type="component" value="Unassembled WGS sequence"/>
</dbReference>